<gene>
    <name evidence="2" type="ORF">SAMN05444165_1958</name>
</gene>
<evidence type="ECO:0008006" key="4">
    <source>
        <dbReference type="Google" id="ProtNLM"/>
    </source>
</evidence>
<proteinExistence type="predicted"/>
<reference evidence="2 3" key="1">
    <citation type="submission" date="2016-11" db="EMBL/GenBank/DDBJ databases">
        <authorList>
            <person name="Jaros S."/>
            <person name="Januszkiewicz K."/>
            <person name="Wedrychowicz H."/>
        </authorList>
    </citation>
    <scope>NUCLEOTIDE SEQUENCE [LARGE SCALE GENOMIC DNA]</scope>
    <source>
        <strain evidence="2 3">GAS95</strain>
    </source>
</reference>
<evidence type="ECO:0000256" key="1">
    <source>
        <dbReference type="SAM" id="MobiDB-lite"/>
    </source>
</evidence>
<sequence>MDDTADDQRWLQMLALLGPVSSLAAVRDTSPNGAHQTPAGVGRRNQDSVRNSTHVKILERLSPTSIVVSLADATSGRYGDQTWVLRTARRKGFCLLSGEPFLPGDPVYRANARRHNITIATLAISVAAIAHLEEDVSFPLLDGGLTLEIENG</sequence>
<dbReference type="AlphaFoldDB" id="A0A1N6I9H1"/>
<accession>A0A1N6I9H1</accession>
<dbReference type="EMBL" id="FSRU01000001">
    <property type="protein sequence ID" value="SIO28667.1"/>
    <property type="molecule type" value="Genomic_DNA"/>
</dbReference>
<dbReference type="RefSeq" id="WP_074295466.1">
    <property type="nucleotide sequence ID" value="NZ_FSRU01000001.1"/>
</dbReference>
<name>A0A1N6I9H1_9BURK</name>
<feature type="region of interest" description="Disordered" evidence="1">
    <location>
        <begin position="27"/>
        <end position="49"/>
    </location>
</feature>
<dbReference type="InterPro" id="IPR021769">
    <property type="entry name" value="DUF3331"/>
</dbReference>
<dbReference type="Pfam" id="PF11811">
    <property type="entry name" value="DUF3331"/>
    <property type="match status" value="1"/>
</dbReference>
<protein>
    <recommendedName>
        <fullName evidence="4">DUF3331 domain-containing protein</fullName>
    </recommendedName>
</protein>
<dbReference type="OrthoDB" id="9152922at2"/>
<organism evidence="2 3">
    <name type="scientific">Paraburkholderia phenazinium</name>
    <dbReference type="NCBI Taxonomy" id="60549"/>
    <lineage>
        <taxon>Bacteria</taxon>
        <taxon>Pseudomonadati</taxon>
        <taxon>Pseudomonadota</taxon>
        <taxon>Betaproteobacteria</taxon>
        <taxon>Burkholderiales</taxon>
        <taxon>Burkholderiaceae</taxon>
        <taxon>Paraburkholderia</taxon>
    </lineage>
</organism>
<evidence type="ECO:0000313" key="3">
    <source>
        <dbReference type="Proteomes" id="UP000185151"/>
    </source>
</evidence>
<keyword evidence="3" id="KW-1185">Reference proteome</keyword>
<evidence type="ECO:0000313" key="2">
    <source>
        <dbReference type="EMBL" id="SIO28667.1"/>
    </source>
</evidence>
<dbReference type="Proteomes" id="UP000185151">
    <property type="component" value="Unassembled WGS sequence"/>
</dbReference>